<dbReference type="InParanoid" id="A0A4R6QKU6"/>
<dbReference type="Proteomes" id="UP000295361">
    <property type="component" value="Unassembled WGS sequence"/>
</dbReference>
<evidence type="ECO:0000256" key="4">
    <source>
        <dbReference type="PROSITE-ProRule" id="PRU00433"/>
    </source>
</evidence>
<reference evidence="7 8" key="1">
    <citation type="submission" date="2019-03" db="EMBL/GenBank/DDBJ databases">
        <title>Genomic Encyclopedia of Type Strains, Phase IV (KMG-IV): sequencing the most valuable type-strain genomes for metagenomic binning, comparative biology and taxonomic classification.</title>
        <authorList>
            <person name="Goeker M."/>
        </authorList>
    </citation>
    <scope>NUCLEOTIDE SEQUENCE [LARGE SCALE GENOMIC DNA]</scope>
    <source>
        <strain evidence="7 8">DSM 16998</strain>
    </source>
</reference>
<dbReference type="GO" id="GO:0020037">
    <property type="term" value="F:heme binding"/>
    <property type="evidence" value="ECO:0007669"/>
    <property type="project" value="InterPro"/>
</dbReference>
<organism evidence="7 8">
    <name type="scientific">Roseateles toxinivorans</name>
    <dbReference type="NCBI Taxonomy" id="270368"/>
    <lineage>
        <taxon>Bacteria</taxon>
        <taxon>Pseudomonadati</taxon>
        <taxon>Pseudomonadota</taxon>
        <taxon>Betaproteobacteria</taxon>
        <taxon>Burkholderiales</taxon>
        <taxon>Sphaerotilaceae</taxon>
        <taxon>Roseateles</taxon>
    </lineage>
</organism>
<dbReference type="InterPro" id="IPR036909">
    <property type="entry name" value="Cyt_c-like_dom_sf"/>
</dbReference>
<evidence type="ECO:0000259" key="6">
    <source>
        <dbReference type="PROSITE" id="PS51007"/>
    </source>
</evidence>
<proteinExistence type="predicted"/>
<dbReference type="InterPro" id="IPR009056">
    <property type="entry name" value="Cyt_c-like_dom"/>
</dbReference>
<keyword evidence="5" id="KW-0732">Signal</keyword>
<dbReference type="GO" id="GO:0046872">
    <property type="term" value="F:metal ion binding"/>
    <property type="evidence" value="ECO:0007669"/>
    <property type="project" value="UniProtKB-KW"/>
</dbReference>
<evidence type="ECO:0000313" key="7">
    <source>
        <dbReference type="EMBL" id="TDP71079.1"/>
    </source>
</evidence>
<dbReference type="RefSeq" id="WP_133700884.1">
    <property type="nucleotide sequence ID" value="NZ_SNXS01000003.1"/>
</dbReference>
<dbReference type="EMBL" id="SNXS01000003">
    <property type="protein sequence ID" value="TDP71079.1"/>
    <property type="molecule type" value="Genomic_DNA"/>
</dbReference>
<keyword evidence="3 4" id="KW-0408">Iron</keyword>
<dbReference type="PROSITE" id="PS51007">
    <property type="entry name" value="CYTC"/>
    <property type="match status" value="1"/>
</dbReference>
<dbReference type="Gene3D" id="1.10.760.10">
    <property type="entry name" value="Cytochrome c-like domain"/>
    <property type="match status" value="1"/>
</dbReference>
<keyword evidence="8" id="KW-1185">Reference proteome</keyword>
<feature type="signal peptide" evidence="5">
    <location>
        <begin position="1"/>
        <end position="21"/>
    </location>
</feature>
<evidence type="ECO:0000256" key="1">
    <source>
        <dbReference type="ARBA" id="ARBA00022617"/>
    </source>
</evidence>
<accession>A0A4R6QKU6</accession>
<dbReference type="GO" id="GO:0009055">
    <property type="term" value="F:electron transfer activity"/>
    <property type="evidence" value="ECO:0007669"/>
    <property type="project" value="InterPro"/>
</dbReference>
<dbReference type="SUPFAM" id="SSF46626">
    <property type="entry name" value="Cytochrome c"/>
    <property type="match status" value="1"/>
</dbReference>
<gene>
    <name evidence="7" type="ORF">DES47_10357</name>
</gene>
<evidence type="ECO:0000313" key="8">
    <source>
        <dbReference type="Proteomes" id="UP000295361"/>
    </source>
</evidence>
<keyword evidence="1 4" id="KW-0349">Heme</keyword>
<name>A0A4R6QKU6_9BURK</name>
<dbReference type="AlphaFoldDB" id="A0A4R6QKU6"/>
<evidence type="ECO:0000256" key="3">
    <source>
        <dbReference type="ARBA" id="ARBA00023004"/>
    </source>
</evidence>
<evidence type="ECO:0000256" key="5">
    <source>
        <dbReference type="SAM" id="SignalP"/>
    </source>
</evidence>
<comment type="caution">
    <text evidence="7">The sequence shown here is derived from an EMBL/GenBank/DDBJ whole genome shotgun (WGS) entry which is preliminary data.</text>
</comment>
<feature type="chain" id="PRO_5020274731" evidence="5">
    <location>
        <begin position="22"/>
        <end position="100"/>
    </location>
</feature>
<keyword evidence="2 4" id="KW-0479">Metal-binding</keyword>
<evidence type="ECO:0000256" key="2">
    <source>
        <dbReference type="ARBA" id="ARBA00022723"/>
    </source>
</evidence>
<sequence length="100" mass="10411">MSIRPIASLMLGTLLSLPAGASDGGQLAADHGCMNCHGPAAKSAPGLQGLSAKLQRKGDSPEALQHLLKEMREGKTIHGHQMVSDESAIAILAWMARGSR</sequence>
<feature type="domain" description="Cytochrome c" evidence="6">
    <location>
        <begin position="19"/>
        <end position="99"/>
    </location>
</feature>
<dbReference type="OrthoDB" id="8910827at2"/>
<protein>
    <submittedName>
        <fullName evidence="7">Cytochrome c553</fullName>
    </submittedName>
</protein>
<dbReference type="Pfam" id="PF00034">
    <property type="entry name" value="Cytochrom_C"/>
    <property type="match status" value="1"/>
</dbReference>